<dbReference type="Gene3D" id="3.30.565.10">
    <property type="entry name" value="Histidine kinase-like ATPase, C-terminal domain"/>
    <property type="match status" value="1"/>
</dbReference>
<proteinExistence type="predicted"/>
<feature type="transmembrane region" description="Helical" evidence="8">
    <location>
        <begin position="80"/>
        <end position="99"/>
    </location>
</feature>
<feature type="transmembrane region" description="Helical" evidence="8">
    <location>
        <begin position="131"/>
        <end position="151"/>
    </location>
</feature>
<evidence type="ECO:0000259" key="9">
    <source>
        <dbReference type="Pfam" id="PF07568"/>
    </source>
</evidence>
<feature type="transmembrane region" description="Helical" evidence="8">
    <location>
        <begin position="105"/>
        <end position="124"/>
    </location>
</feature>
<evidence type="ECO:0000256" key="6">
    <source>
        <dbReference type="ARBA" id="ARBA00022777"/>
    </source>
</evidence>
<evidence type="ECO:0000259" key="10">
    <source>
        <dbReference type="Pfam" id="PF13581"/>
    </source>
</evidence>
<keyword evidence="3" id="KW-0597">Phosphoprotein</keyword>
<dbReference type="Pfam" id="PF13581">
    <property type="entry name" value="HATPase_c_2"/>
    <property type="match status" value="1"/>
</dbReference>
<dbReference type="GO" id="GO:0004673">
    <property type="term" value="F:protein histidine kinase activity"/>
    <property type="evidence" value="ECO:0007669"/>
    <property type="project" value="UniProtKB-EC"/>
</dbReference>
<sequence length="387" mass="45010">MNFFESEVLKGKYFPDKNRKRLRVVMVNLFIFVGVFVILLYAYENLVQGYHIMAAVDMFMVFTLVVAYLLFPYYVGINTISYMVLGALTFLLAVSFVIPDKDPELSLFWLATLPIFVFFFLGVNKGIRWSINMFLVLLFIPLFSFITGIKFVYDWELLSQIILGYLVVSYMLYIIESERSSYEKRLSVAREENQMLFKEVHHRTKNNMQIIMGLLETQSFKIDDPKYRKIFEHHVDRLKAMSLMHKNLYVHHTYNEVDIAVYLNEIAKSLQLYTQHKIITNIDAMMIDMKVAMNIGLIFNEAVTNAIEHAFSEDETGEINIAFRHIGERCVFIIHDNGKGFEESKEYNSLGLTLIQDLVGTLANSTLVIKNCEGTLIKIYFNLEEPV</sequence>
<dbReference type="PANTHER" id="PTHR41523">
    <property type="entry name" value="TWO-COMPONENT SYSTEM SENSOR PROTEIN"/>
    <property type="match status" value="1"/>
</dbReference>
<reference evidence="12" key="1">
    <citation type="submission" date="2016-10" db="EMBL/GenBank/DDBJ databases">
        <authorList>
            <person name="de Groot N.N."/>
        </authorList>
    </citation>
    <scope>NUCLEOTIDE SEQUENCE</scope>
</reference>
<dbReference type="InterPro" id="IPR003594">
    <property type="entry name" value="HATPase_dom"/>
</dbReference>
<evidence type="ECO:0000259" key="11">
    <source>
        <dbReference type="Pfam" id="PF20966"/>
    </source>
</evidence>
<dbReference type="SUPFAM" id="SSF55874">
    <property type="entry name" value="ATPase domain of HSP90 chaperone/DNA topoisomerase II/histidine kinase"/>
    <property type="match status" value="1"/>
</dbReference>
<feature type="transmembrane region" description="Helical" evidence="8">
    <location>
        <begin position="157"/>
        <end position="175"/>
    </location>
</feature>
<dbReference type="InterPro" id="IPR011495">
    <property type="entry name" value="Sig_transdc_His_kin_sub2_dim/P"/>
</dbReference>
<dbReference type="Pfam" id="PF07568">
    <property type="entry name" value="HisKA_2"/>
    <property type="match status" value="1"/>
</dbReference>
<keyword evidence="7" id="KW-0067">ATP-binding</keyword>
<feature type="domain" description="Signal transduction histidine kinase subgroup 2 dimerisation and phosphoacceptor" evidence="9">
    <location>
        <begin position="199"/>
        <end position="271"/>
    </location>
</feature>
<feature type="domain" description="Histidine kinase/HSP90-like ATPase" evidence="10">
    <location>
        <begin position="283"/>
        <end position="360"/>
    </location>
</feature>
<dbReference type="GO" id="GO:0005524">
    <property type="term" value="F:ATP binding"/>
    <property type="evidence" value="ECO:0007669"/>
    <property type="project" value="UniProtKB-KW"/>
</dbReference>
<evidence type="ECO:0000256" key="2">
    <source>
        <dbReference type="ARBA" id="ARBA00012438"/>
    </source>
</evidence>
<dbReference type="PANTHER" id="PTHR41523:SF8">
    <property type="entry name" value="ETHYLENE RESPONSE SENSOR PROTEIN"/>
    <property type="match status" value="1"/>
</dbReference>
<feature type="transmembrane region" description="Helical" evidence="8">
    <location>
        <begin position="49"/>
        <end position="71"/>
    </location>
</feature>
<evidence type="ECO:0000256" key="7">
    <source>
        <dbReference type="ARBA" id="ARBA00022840"/>
    </source>
</evidence>
<comment type="catalytic activity">
    <reaction evidence="1">
        <text>ATP + protein L-histidine = ADP + protein N-phospho-L-histidine.</text>
        <dbReference type="EC" id="2.7.13.3"/>
    </reaction>
</comment>
<accession>A0A1W1CY22</accession>
<protein>
    <recommendedName>
        <fullName evidence="2">histidine kinase</fullName>
        <ecNumber evidence="2">2.7.13.3</ecNumber>
    </recommendedName>
</protein>
<evidence type="ECO:0000256" key="8">
    <source>
        <dbReference type="SAM" id="Phobius"/>
    </source>
</evidence>
<dbReference type="AlphaFoldDB" id="A0A1W1CY22"/>
<keyword evidence="8" id="KW-0812">Transmembrane</keyword>
<keyword evidence="8" id="KW-0472">Membrane</keyword>
<evidence type="ECO:0000256" key="3">
    <source>
        <dbReference type="ARBA" id="ARBA00022553"/>
    </source>
</evidence>
<evidence type="ECO:0000256" key="4">
    <source>
        <dbReference type="ARBA" id="ARBA00022679"/>
    </source>
</evidence>
<organism evidence="12">
    <name type="scientific">hydrothermal vent metagenome</name>
    <dbReference type="NCBI Taxonomy" id="652676"/>
    <lineage>
        <taxon>unclassified sequences</taxon>
        <taxon>metagenomes</taxon>
        <taxon>ecological metagenomes</taxon>
    </lineage>
</organism>
<keyword evidence="8" id="KW-1133">Transmembrane helix</keyword>
<evidence type="ECO:0000256" key="5">
    <source>
        <dbReference type="ARBA" id="ARBA00022741"/>
    </source>
</evidence>
<feature type="transmembrane region" description="Helical" evidence="8">
    <location>
        <begin position="21"/>
        <end position="43"/>
    </location>
</feature>
<dbReference type="InterPro" id="IPR036890">
    <property type="entry name" value="HATPase_C_sf"/>
</dbReference>
<keyword evidence="6 12" id="KW-0418">Kinase</keyword>
<feature type="domain" description="MASE6" evidence="11">
    <location>
        <begin position="21"/>
        <end position="186"/>
    </location>
</feature>
<dbReference type="EC" id="2.7.13.3" evidence="2"/>
<keyword evidence="4" id="KW-0808">Transferase</keyword>
<dbReference type="InterPro" id="IPR048435">
    <property type="entry name" value="MASE6"/>
</dbReference>
<dbReference type="Gene3D" id="3.30.450.20">
    <property type="entry name" value="PAS domain"/>
    <property type="match status" value="1"/>
</dbReference>
<gene>
    <name evidence="12" type="ORF">MNB_SV-3-396</name>
</gene>
<name>A0A1W1CY22_9ZZZZ</name>
<keyword evidence="5" id="KW-0547">Nucleotide-binding</keyword>
<dbReference type="Pfam" id="PF20966">
    <property type="entry name" value="MASE6"/>
    <property type="match status" value="1"/>
</dbReference>
<evidence type="ECO:0000313" key="12">
    <source>
        <dbReference type="EMBL" id="SFV70562.1"/>
    </source>
</evidence>
<dbReference type="EMBL" id="FPHI01000052">
    <property type="protein sequence ID" value="SFV70562.1"/>
    <property type="molecule type" value="Genomic_DNA"/>
</dbReference>
<evidence type="ECO:0000256" key="1">
    <source>
        <dbReference type="ARBA" id="ARBA00000085"/>
    </source>
</evidence>